<proteinExistence type="predicted"/>
<keyword evidence="2" id="KW-1185">Reference proteome</keyword>
<organism evidence="1 2">
    <name type="scientific">Euphydryas editha</name>
    <name type="common">Edith's checkerspot</name>
    <dbReference type="NCBI Taxonomy" id="104508"/>
    <lineage>
        <taxon>Eukaryota</taxon>
        <taxon>Metazoa</taxon>
        <taxon>Ecdysozoa</taxon>
        <taxon>Arthropoda</taxon>
        <taxon>Hexapoda</taxon>
        <taxon>Insecta</taxon>
        <taxon>Pterygota</taxon>
        <taxon>Neoptera</taxon>
        <taxon>Endopterygota</taxon>
        <taxon>Lepidoptera</taxon>
        <taxon>Glossata</taxon>
        <taxon>Ditrysia</taxon>
        <taxon>Papilionoidea</taxon>
        <taxon>Nymphalidae</taxon>
        <taxon>Nymphalinae</taxon>
        <taxon>Euphydryas</taxon>
    </lineage>
</organism>
<evidence type="ECO:0000313" key="1">
    <source>
        <dbReference type="EMBL" id="CAH2103496.1"/>
    </source>
</evidence>
<sequence length="85" mass="9740">MAEVLRTIWAMWGFNLDAVFPESEVAKEVHILVYQGCDDVFVCINRQDAFEDQKWVSVFDVLVDDEAHSILCRSSAAWLHFVSCS</sequence>
<dbReference type="Proteomes" id="UP001153954">
    <property type="component" value="Unassembled WGS sequence"/>
</dbReference>
<gene>
    <name evidence="1" type="ORF">EEDITHA_LOCUS17998</name>
</gene>
<name>A0AAU9UWU3_EUPED</name>
<accession>A0AAU9UWU3</accession>
<dbReference type="AlphaFoldDB" id="A0AAU9UWU3"/>
<comment type="caution">
    <text evidence="1">The sequence shown here is derived from an EMBL/GenBank/DDBJ whole genome shotgun (WGS) entry which is preliminary data.</text>
</comment>
<dbReference type="EMBL" id="CAKOGL010000026">
    <property type="protein sequence ID" value="CAH2103496.1"/>
    <property type="molecule type" value="Genomic_DNA"/>
</dbReference>
<reference evidence="1" key="1">
    <citation type="submission" date="2022-03" db="EMBL/GenBank/DDBJ databases">
        <authorList>
            <person name="Tunstrom K."/>
        </authorList>
    </citation>
    <scope>NUCLEOTIDE SEQUENCE</scope>
</reference>
<evidence type="ECO:0000313" key="2">
    <source>
        <dbReference type="Proteomes" id="UP001153954"/>
    </source>
</evidence>
<protein>
    <submittedName>
        <fullName evidence="1">Uncharacterized protein</fullName>
    </submittedName>
</protein>